<dbReference type="Gene3D" id="3.40.50.300">
    <property type="entry name" value="P-loop containing nucleotide triphosphate hydrolases"/>
    <property type="match status" value="1"/>
</dbReference>
<dbReference type="SUPFAM" id="SSF52540">
    <property type="entry name" value="P-loop containing nucleoside triphosphate hydrolases"/>
    <property type="match status" value="1"/>
</dbReference>
<sequence>MWNQPGRVDSYFVCGTPRTGSSLLLGLLESTGVAGHPQAYFRSPDESLWADRWRLPRTPDGGFSYADFVRAALATGRTPNGVFGAKLMWGTLDELVAKLAPVYPGLRGDDVGLLERTFGHSRFVFLRRDDVLAQAVSWLRAEQTGRWFVGGNGEISGDAVGGNEPHFDLDGIRGFVATIREHNAAWEAWFAACGIRPHRVRYEDLDRDMTQTVRDILGHLGLDVPAGGVPVVARHRRQADDLNARWIARYRAGCDT</sequence>
<comment type="caution">
    <text evidence="3">The sequence shown here is derived from an EMBL/GenBank/DDBJ whole genome shotgun (WGS) entry which is preliminary data.</text>
</comment>
<keyword evidence="1 3" id="KW-0808">Transferase</keyword>
<keyword evidence="1" id="KW-0119">Carbohydrate metabolism</keyword>
<dbReference type="PIRSF" id="PIRSF021497">
    <property type="entry name" value="Sulphotransferase_Stf0"/>
    <property type="match status" value="1"/>
</dbReference>
<feature type="domain" description="Sulphotransferase Stf0" evidence="2">
    <location>
        <begin position="10"/>
        <end position="252"/>
    </location>
</feature>
<proteinExistence type="inferred from homology"/>
<evidence type="ECO:0000313" key="3">
    <source>
        <dbReference type="EMBL" id="RKN42080.1"/>
    </source>
</evidence>
<dbReference type="OrthoDB" id="5562925at2"/>
<comment type="pathway">
    <text evidence="1">Glycolipid metabolism.</text>
</comment>
<evidence type="ECO:0000256" key="1">
    <source>
        <dbReference type="PIRNR" id="PIRNR021497"/>
    </source>
</evidence>
<dbReference type="InterPro" id="IPR015124">
    <property type="entry name" value="Stf0"/>
</dbReference>
<gene>
    <name evidence="3" type="ORF">D7223_23345</name>
</gene>
<comment type="similarity">
    <text evidence="1">Belongs to the Stf0 sulfotransferase family.</text>
</comment>
<comment type="function">
    <text evidence="1">Catalyzes the sulfuryl group transfer from 3'-phosphoadenosine-5'-phosphosulfate (PAPS) to trehalose, leading to trehalose-2-sulfate (T2S).</text>
</comment>
<name>A0A3A9Z1P1_9ACTN</name>
<dbReference type="EMBL" id="RBAK01000010">
    <property type="protein sequence ID" value="RKN42080.1"/>
    <property type="molecule type" value="Genomic_DNA"/>
</dbReference>
<dbReference type="AlphaFoldDB" id="A0A3A9Z1P1"/>
<dbReference type="Pfam" id="PF09037">
    <property type="entry name" value="Sulphotransf"/>
    <property type="match status" value="1"/>
</dbReference>
<dbReference type="InterPro" id="IPR024628">
    <property type="entry name" value="Sulfotransferase_Stf0_dom"/>
</dbReference>
<organism evidence="3 4">
    <name type="scientific">Micromonospora endolithica</name>
    <dbReference type="NCBI Taxonomy" id="230091"/>
    <lineage>
        <taxon>Bacteria</taxon>
        <taxon>Bacillati</taxon>
        <taxon>Actinomycetota</taxon>
        <taxon>Actinomycetes</taxon>
        <taxon>Micromonosporales</taxon>
        <taxon>Micromonosporaceae</taxon>
        <taxon>Micromonospora</taxon>
    </lineage>
</organism>
<evidence type="ECO:0000313" key="4">
    <source>
        <dbReference type="Proteomes" id="UP000281726"/>
    </source>
</evidence>
<keyword evidence="4" id="KW-1185">Reference proteome</keyword>
<reference evidence="3 4" key="1">
    <citation type="journal article" date="2004" name="Syst. Appl. Microbiol.">
        <title>Cryptoendolithic actinomycetes from antarctic sandstone rock samples: Micromonospora endolithica sp. nov. and two isolates related to Micromonospora coerulea Jensen 1932.</title>
        <authorList>
            <person name="Hirsch P."/>
            <person name="Mevs U."/>
            <person name="Kroppenstedt R.M."/>
            <person name="Schumann P."/>
            <person name="Stackebrandt E."/>
        </authorList>
    </citation>
    <scope>NUCLEOTIDE SEQUENCE [LARGE SCALE GENOMIC DNA]</scope>
    <source>
        <strain evidence="3 4">JCM 12677</strain>
    </source>
</reference>
<comment type="catalytic activity">
    <reaction evidence="1">
        <text>alpha,alpha-trehalose + 3'-phosphoadenylyl sulfate = 2-O-sulfo-alpha,alpha-trehalose + adenosine 3',5'-bisphosphate + H(+)</text>
        <dbReference type="Rhea" id="RHEA:41608"/>
        <dbReference type="ChEBI" id="CHEBI:15378"/>
        <dbReference type="ChEBI" id="CHEBI:16551"/>
        <dbReference type="ChEBI" id="CHEBI:58339"/>
        <dbReference type="ChEBI" id="CHEBI:58343"/>
        <dbReference type="ChEBI" id="CHEBI:60091"/>
        <dbReference type="EC" id="2.8.2.37"/>
    </reaction>
</comment>
<dbReference type="GO" id="GO:0016740">
    <property type="term" value="F:transferase activity"/>
    <property type="evidence" value="ECO:0007669"/>
    <property type="project" value="UniProtKB-UniRule"/>
</dbReference>
<dbReference type="RefSeq" id="WP_120730573.1">
    <property type="nucleotide sequence ID" value="NZ_RBAK01000010.1"/>
</dbReference>
<evidence type="ECO:0000259" key="2">
    <source>
        <dbReference type="Pfam" id="PF09037"/>
    </source>
</evidence>
<dbReference type="InterPro" id="IPR027417">
    <property type="entry name" value="P-loop_NTPase"/>
</dbReference>
<protein>
    <recommendedName>
        <fullName evidence="1">Trehalose 2-sulfotransferase</fullName>
    </recommendedName>
</protein>
<accession>A0A3A9Z1P1</accession>
<dbReference type="Proteomes" id="UP000281726">
    <property type="component" value="Unassembled WGS sequence"/>
</dbReference>